<keyword evidence="9" id="KW-0812">Transmembrane</keyword>
<name>A0AA90HB42_9ACTN</name>
<dbReference type="GO" id="GO:0016020">
    <property type="term" value="C:membrane"/>
    <property type="evidence" value="ECO:0007669"/>
    <property type="project" value="InterPro"/>
</dbReference>
<keyword evidence="9" id="KW-1133">Transmembrane helix</keyword>
<evidence type="ECO:0000256" key="3">
    <source>
        <dbReference type="ARBA" id="ARBA00022553"/>
    </source>
</evidence>
<keyword evidence="9" id="KW-0472">Membrane</keyword>
<dbReference type="SUPFAM" id="SSF55874">
    <property type="entry name" value="ATPase domain of HSP90 chaperone/DNA topoisomerase II/histidine kinase"/>
    <property type="match status" value="1"/>
</dbReference>
<dbReference type="CDD" id="cd16917">
    <property type="entry name" value="HATPase_UhpB-NarQ-NarX-like"/>
    <property type="match status" value="1"/>
</dbReference>
<dbReference type="EMBL" id="JABXJJ020000061">
    <property type="protein sequence ID" value="MDI5974108.1"/>
    <property type="molecule type" value="Genomic_DNA"/>
</dbReference>
<accession>A0AA90HB42</accession>
<dbReference type="GO" id="GO:0046983">
    <property type="term" value="F:protein dimerization activity"/>
    <property type="evidence" value="ECO:0007669"/>
    <property type="project" value="InterPro"/>
</dbReference>
<comment type="caution">
    <text evidence="11">The sequence shown here is derived from an EMBL/GenBank/DDBJ whole genome shotgun (WGS) entry which is preliminary data.</text>
</comment>
<dbReference type="Pfam" id="PF07730">
    <property type="entry name" value="HisKA_3"/>
    <property type="match status" value="1"/>
</dbReference>
<dbReference type="InterPro" id="IPR036890">
    <property type="entry name" value="HATPase_C_sf"/>
</dbReference>
<dbReference type="InterPro" id="IPR050482">
    <property type="entry name" value="Sensor_HK_TwoCompSys"/>
</dbReference>
<evidence type="ECO:0000256" key="1">
    <source>
        <dbReference type="ARBA" id="ARBA00000085"/>
    </source>
</evidence>
<keyword evidence="3" id="KW-0597">Phosphoprotein</keyword>
<organism evidence="11">
    <name type="scientific">Streptantibioticus silvisoli</name>
    <dbReference type="NCBI Taxonomy" id="2705255"/>
    <lineage>
        <taxon>Bacteria</taxon>
        <taxon>Bacillati</taxon>
        <taxon>Actinomycetota</taxon>
        <taxon>Actinomycetes</taxon>
        <taxon>Kitasatosporales</taxon>
        <taxon>Streptomycetaceae</taxon>
        <taxon>Streptantibioticus</taxon>
    </lineage>
</organism>
<feature type="transmembrane region" description="Helical" evidence="9">
    <location>
        <begin position="152"/>
        <end position="174"/>
    </location>
</feature>
<dbReference type="Gene3D" id="1.20.5.1930">
    <property type="match status" value="1"/>
</dbReference>
<feature type="domain" description="Signal transduction histidine kinase subgroup 3 dimerisation and phosphoacceptor" evidence="10">
    <location>
        <begin position="212"/>
        <end position="277"/>
    </location>
</feature>
<keyword evidence="4" id="KW-0808">Transferase</keyword>
<dbReference type="GO" id="GO:0005524">
    <property type="term" value="F:ATP binding"/>
    <property type="evidence" value="ECO:0007669"/>
    <property type="project" value="UniProtKB-KW"/>
</dbReference>
<dbReference type="GO" id="GO:0000155">
    <property type="term" value="F:phosphorelay sensor kinase activity"/>
    <property type="evidence" value="ECO:0007669"/>
    <property type="project" value="InterPro"/>
</dbReference>
<keyword evidence="6 11" id="KW-0418">Kinase</keyword>
<evidence type="ECO:0000256" key="2">
    <source>
        <dbReference type="ARBA" id="ARBA00012438"/>
    </source>
</evidence>
<evidence type="ECO:0000256" key="4">
    <source>
        <dbReference type="ARBA" id="ARBA00022679"/>
    </source>
</evidence>
<evidence type="ECO:0000256" key="5">
    <source>
        <dbReference type="ARBA" id="ARBA00022741"/>
    </source>
</evidence>
<dbReference type="EC" id="2.7.13.3" evidence="2"/>
<evidence type="ECO:0000256" key="9">
    <source>
        <dbReference type="SAM" id="Phobius"/>
    </source>
</evidence>
<gene>
    <name evidence="11" type="ORF">POF50_032995</name>
</gene>
<dbReference type="AlphaFoldDB" id="A0AA90HB42"/>
<evidence type="ECO:0000256" key="7">
    <source>
        <dbReference type="ARBA" id="ARBA00022840"/>
    </source>
</evidence>
<comment type="catalytic activity">
    <reaction evidence="1">
        <text>ATP + protein L-histidine = ADP + protein N-phospho-L-histidine.</text>
        <dbReference type="EC" id="2.7.13.3"/>
    </reaction>
</comment>
<reference evidence="11" key="1">
    <citation type="submission" date="2023-05" db="EMBL/GenBank/DDBJ databases">
        <title>Streptantibioticus silvisoli sp. nov., acidotolerant actinomycetes 1 from pine litter.</title>
        <authorList>
            <person name="Swiecimska M."/>
            <person name="Golinska P."/>
            <person name="Sangal V."/>
            <person name="Wachnowicz B."/>
            <person name="Goodfellow M."/>
        </authorList>
    </citation>
    <scope>NUCLEOTIDE SEQUENCE</scope>
    <source>
        <strain evidence="11">SL13</strain>
    </source>
</reference>
<feature type="transmembrane region" description="Helical" evidence="9">
    <location>
        <begin position="80"/>
        <end position="103"/>
    </location>
</feature>
<dbReference type="RefSeq" id="WP_282699158.1">
    <property type="nucleotide sequence ID" value="NZ_JABXJJ020000061.1"/>
</dbReference>
<dbReference type="PANTHER" id="PTHR24421">
    <property type="entry name" value="NITRATE/NITRITE SENSOR PROTEIN NARX-RELATED"/>
    <property type="match status" value="1"/>
</dbReference>
<dbReference type="Gene3D" id="3.30.565.10">
    <property type="entry name" value="Histidine kinase-like ATPase, C-terminal domain"/>
    <property type="match status" value="1"/>
</dbReference>
<dbReference type="InterPro" id="IPR011712">
    <property type="entry name" value="Sig_transdc_His_kin_sub3_dim/P"/>
</dbReference>
<keyword evidence="8" id="KW-0902">Two-component regulatory system</keyword>
<sequence>MTLTGDTGPVGPGRVARAGPWWWSRRRGAVLDGFLALVSALECMAEGASFAGGHGWWPVLGAVVGLLVGGSLLLRRRWPIAVVLLALAVTPVSMGLVLGVVSLYTLAASKLPRRIIAALVAMMATGTTLVAFVELGRDLLRRDLGPSPWLQIMLSVVVALGLTAPPVLLGLYVGARRRLVESLRERADGLERELSLLAEKAGERAERARIEERNRIARDMHDVVAHRVSLMVVHASAVRAVLRTDPARAEDSAELLGDMGRQALRELRQMLGVLRTGADAVPGPAVDGGVADGGVVVDGGVTGGGVAGDGGHRDVSRHDARHDAGRTAVFGADSVRDDAAPPGVVTGGATAGGAVVPAQARDPRTGGVADGAATDGASLARLGVLVEQSRAAGMRVTFSQEGERRSLPARVERAAFRVVQEALTNAHKHAVGAATLVRVAYRAQEIAVLVENGPPDGRPSPGLPSGGNGLVGMRERVSALGGGFVAGPSRSGGFRVSAVIPAAP</sequence>
<protein>
    <recommendedName>
        <fullName evidence="2">histidine kinase</fullName>
        <ecNumber evidence="2">2.7.13.3</ecNumber>
    </recommendedName>
</protein>
<dbReference type="PANTHER" id="PTHR24421:SF10">
    <property type="entry name" value="NITRATE_NITRITE SENSOR PROTEIN NARQ"/>
    <property type="match status" value="1"/>
</dbReference>
<proteinExistence type="predicted"/>
<evidence type="ECO:0000259" key="10">
    <source>
        <dbReference type="Pfam" id="PF07730"/>
    </source>
</evidence>
<feature type="transmembrane region" description="Helical" evidence="9">
    <location>
        <begin position="55"/>
        <end position="74"/>
    </location>
</feature>
<evidence type="ECO:0000256" key="8">
    <source>
        <dbReference type="ARBA" id="ARBA00023012"/>
    </source>
</evidence>
<evidence type="ECO:0000313" key="11">
    <source>
        <dbReference type="EMBL" id="MDI5974108.1"/>
    </source>
</evidence>
<keyword evidence="7" id="KW-0067">ATP-binding</keyword>
<keyword evidence="5" id="KW-0547">Nucleotide-binding</keyword>
<feature type="transmembrane region" description="Helical" evidence="9">
    <location>
        <begin position="115"/>
        <end position="132"/>
    </location>
</feature>
<evidence type="ECO:0000256" key="6">
    <source>
        <dbReference type="ARBA" id="ARBA00022777"/>
    </source>
</evidence>